<dbReference type="AlphaFoldDB" id="A0A432MAA2"/>
<dbReference type="PANTHER" id="PTHR43394">
    <property type="entry name" value="ATP-DEPENDENT PERMEASE MDL1, MITOCHONDRIAL"/>
    <property type="match status" value="1"/>
</dbReference>
<dbReference type="SUPFAM" id="SSF90123">
    <property type="entry name" value="ABC transporter transmembrane region"/>
    <property type="match status" value="1"/>
</dbReference>
<dbReference type="GO" id="GO:0005524">
    <property type="term" value="F:ATP binding"/>
    <property type="evidence" value="ECO:0007669"/>
    <property type="project" value="UniProtKB-KW"/>
</dbReference>
<comment type="caution">
    <text evidence="10">The sequence shown here is derived from an EMBL/GenBank/DDBJ whole genome shotgun (WGS) entry which is preliminary data.</text>
</comment>
<protein>
    <submittedName>
        <fullName evidence="10">ATP-binding cassette domain-containing protein</fullName>
    </submittedName>
</protein>
<dbReference type="InterPro" id="IPR036640">
    <property type="entry name" value="ABC1_TM_sf"/>
</dbReference>
<evidence type="ECO:0000259" key="9">
    <source>
        <dbReference type="PROSITE" id="PS50929"/>
    </source>
</evidence>
<evidence type="ECO:0000256" key="2">
    <source>
        <dbReference type="ARBA" id="ARBA00022692"/>
    </source>
</evidence>
<dbReference type="PROSITE" id="PS00211">
    <property type="entry name" value="ABC_TRANSPORTER_1"/>
    <property type="match status" value="1"/>
</dbReference>
<accession>A0A432MAA2</accession>
<keyword evidence="5 7" id="KW-1133">Transmembrane helix</keyword>
<keyword evidence="3" id="KW-0547">Nucleotide-binding</keyword>
<dbReference type="NCBIfam" id="TIGR02204">
    <property type="entry name" value="MsbA_rel"/>
    <property type="match status" value="1"/>
</dbReference>
<dbReference type="PANTHER" id="PTHR43394:SF1">
    <property type="entry name" value="ATP-BINDING CASSETTE SUB-FAMILY B MEMBER 10, MITOCHONDRIAL"/>
    <property type="match status" value="1"/>
</dbReference>
<dbReference type="PROSITE" id="PS50929">
    <property type="entry name" value="ABC_TM1F"/>
    <property type="match status" value="1"/>
</dbReference>
<evidence type="ECO:0000256" key="5">
    <source>
        <dbReference type="ARBA" id="ARBA00022989"/>
    </source>
</evidence>
<dbReference type="OrthoDB" id="9806127at2"/>
<feature type="domain" description="ABC transmembrane type-1" evidence="9">
    <location>
        <begin position="36"/>
        <end position="315"/>
    </location>
</feature>
<keyword evidence="11" id="KW-1185">Reference proteome</keyword>
<feature type="transmembrane region" description="Helical" evidence="7">
    <location>
        <begin position="172"/>
        <end position="191"/>
    </location>
</feature>
<feature type="domain" description="ABC transporter" evidence="8">
    <location>
        <begin position="350"/>
        <end position="586"/>
    </location>
</feature>
<dbReference type="InterPro" id="IPR011918">
    <property type="entry name" value="ABC_MsbA_ATP-bd"/>
</dbReference>
<evidence type="ECO:0000256" key="1">
    <source>
        <dbReference type="ARBA" id="ARBA00004651"/>
    </source>
</evidence>
<dbReference type="Gene3D" id="3.40.50.300">
    <property type="entry name" value="P-loop containing nucleotide triphosphate hydrolases"/>
    <property type="match status" value="1"/>
</dbReference>
<feature type="transmembrane region" description="Helical" evidence="7">
    <location>
        <begin position="73"/>
        <end position="98"/>
    </location>
</feature>
<dbReference type="InterPro" id="IPR017871">
    <property type="entry name" value="ABC_transporter-like_CS"/>
</dbReference>
<name>A0A432MAA2_9GAMM</name>
<reference evidence="10 11" key="1">
    <citation type="submission" date="2018-12" db="EMBL/GenBank/DDBJ databases">
        <title>Dyella dinghuensis sp. nov. DHOA06 and Dyella choica sp. nov. 4M-K27, isolated from forest soil.</title>
        <authorList>
            <person name="Qiu L.-H."/>
            <person name="Gao Z.-H."/>
        </authorList>
    </citation>
    <scope>NUCLEOTIDE SEQUENCE [LARGE SCALE GENOMIC DNA]</scope>
    <source>
        <strain evidence="10 11">4M-K27</strain>
    </source>
</reference>
<dbReference type="InterPro" id="IPR011527">
    <property type="entry name" value="ABC1_TM_dom"/>
</dbReference>
<dbReference type="InterPro" id="IPR039421">
    <property type="entry name" value="Type_1_exporter"/>
</dbReference>
<evidence type="ECO:0000256" key="6">
    <source>
        <dbReference type="ARBA" id="ARBA00023136"/>
    </source>
</evidence>
<dbReference type="GO" id="GO:0090374">
    <property type="term" value="P:oligopeptide export from mitochondrion"/>
    <property type="evidence" value="ECO:0007669"/>
    <property type="project" value="TreeGrafter"/>
</dbReference>
<dbReference type="GO" id="GO:0015421">
    <property type="term" value="F:ABC-type oligopeptide transporter activity"/>
    <property type="evidence" value="ECO:0007669"/>
    <property type="project" value="TreeGrafter"/>
</dbReference>
<dbReference type="InterPro" id="IPR003439">
    <property type="entry name" value="ABC_transporter-like_ATP-bd"/>
</dbReference>
<dbReference type="Pfam" id="PF00664">
    <property type="entry name" value="ABC_membrane"/>
    <property type="match status" value="1"/>
</dbReference>
<keyword evidence="4 10" id="KW-0067">ATP-binding</keyword>
<keyword evidence="6 7" id="KW-0472">Membrane</keyword>
<evidence type="ECO:0000313" key="11">
    <source>
        <dbReference type="Proteomes" id="UP000274358"/>
    </source>
</evidence>
<evidence type="ECO:0000256" key="4">
    <source>
        <dbReference type="ARBA" id="ARBA00022840"/>
    </source>
</evidence>
<feature type="transmembrane region" description="Helical" evidence="7">
    <location>
        <begin position="31"/>
        <end position="53"/>
    </location>
</feature>
<dbReference type="CDD" id="cd18575">
    <property type="entry name" value="ABC_6TM_bac_exporter_ABCB8_10_like"/>
    <property type="match status" value="1"/>
</dbReference>
<evidence type="ECO:0000256" key="3">
    <source>
        <dbReference type="ARBA" id="ARBA00022741"/>
    </source>
</evidence>
<sequence>MSTTPANDPKPRRRIGSLKLLWPFMKPHRSLAMGWLVFLGLSSSATLVLPMAVRHMIDHGFRGSSLAAINTSFMGLFAVALVMAFATAARFYCISLLGERTLAALRAKLYAHVIRLDVSFFERNRVGELISRLGTDTEVVQALVGSGISVALRSAVMLVGATAAMIWTSPRLAGLTALVIPAVVLPILIFGRRVQKLSRASQDRLADAAAVANETLNAAPAVKAYAREGIESERYGNAIGLALATARQRIGMRTFLTAAVIVLFFGAITLVLWVGARDVLEGSLDAGVLAQFVVYAMLSGGSMMGLSDVWGDVLRAAGAMERIGELFHEEAGIADPPHPQALPQPVRGALRFENVEFHYPTRPDAPALHQFNLDVRPGETVALVGPSGAGKSTVFALLLRFYDPQRGRICFDGIDLRAVSLPELRGAIALVPQETVIFGGTTANNIRFGRQDASDEEVHAAARAAEAHDFIQMLPDSYDAELGERGVRLSGGQRQRIAIARAILRNAPLLLLDEATSSLDAQSEAAIQQALERLEKGRTTLVIAHRLATVQRADRIVVLDGGRIVAQGTHESLLAEGGLYAELARLQFVA</sequence>
<evidence type="ECO:0000259" key="8">
    <source>
        <dbReference type="PROSITE" id="PS50893"/>
    </source>
</evidence>
<dbReference type="Pfam" id="PF00005">
    <property type="entry name" value="ABC_tran"/>
    <property type="match status" value="1"/>
</dbReference>
<dbReference type="Proteomes" id="UP000274358">
    <property type="component" value="Unassembled WGS sequence"/>
</dbReference>
<dbReference type="InterPro" id="IPR027417">
    <property type="entry name" value="P-loop_NTPase"/>
</dbReference>
<feature type="transmembrane region" description="Helical" evidence="7">
    <location>
        <begin position="255"/>
        <end position="276"/>
    </location>
</feature>
<dbReference type="GO" id="GO:0005886">
    <property type="term" value="C:plasma membrane"/>
    <property type="evidence" value="ECO:0007669"/>
    <property type="project" value="UniProtKB-SubCell"/>
</dbReference>
<organism evidence="10 11">
    <name type="scientific">Dyella choica</name>
    <dbReference type="NCBI Taxonomy" id="1927959"/>
    <lineage>
        <taxon>Bacteria</taxon>
        <taxon>Pseudomonadati</taxon>
        <taxon>Pseudomonadota</taxon>
        <taxon>Gammaproteobacteria</taxon>
        <taxon>Lysobacterales</taxon>
        <taxon>Rhodanobacteraceae</taxon>
        <taxon>Dyella</taxon>
    </lineage>
</organism>
<evidence type="ECO:0000313" key="10">
    <source>
        <dbReference type="EMBL" id="RUL79665.1"/>
    </source>
</evidence>
<keyword evidence="2 7" id="KW-0812">Transmembrane</keyword>
<dbReference type="SUPFAM" id="SSF52540">
    <property type="entry name" value="P-loop containing nucleoside triphosphate hydrolases"/>
    <property type="match status" value="1"/>
</dbReference>
<dbReference type="Gene3D" id="1.20.1560.10">
    <property type="entry name" value="ABC transporter type 1, transmembrane domain"/>
    <property type="match status" value="1"/>
</dbReference>
<dbReference type="RefSeq" id="WP_126682718.1">
    <property type="nucleotide sequence ID" value="NZ_RYYV01000001.1"/>
</dbReference>
<evidence type="ECO:0000256" key="7">
    <source>
        <dbReference type="SAM" id="Phobius"/>
    </source>
</evidence>
<dbReference type="CDD" id="cd03249">
    <property type="entry name" value="ABC_MTABC3_MDL1_MDL2"/>
    <property type="match status" value="1"/>
</dbReference>
<dbReference type="FunFam" id="3.40.50.300:FF:000218">
    <property type="entry name" value="Multidrug ABC transporter ATP-binding protein"/>
    <property type="match status" value="1"/>
</dbReference>
<proteinExistence type="predicted"/>
<gene>
    <name evidence="10" type="ORF">EKH80_00175</name>
</gene>
<comment type="subcellular location">
    <subcellularLocation>
        <location evidence="1">Cell membrane</location>
        <topology evidence="1">Multi-pass membrane protein</topology>
    </subcellularLocation>
</comment>
<dbReference type="SMART" id="SM00382">
    <property type="entry name" value="AAA"/>
    <property type="match status" value="1"/>
</dbReference>
<dbReference type="EMBL" id="RYYV01000001">
    <property type="protein sequence ID" value="RUL79665.1"/>
    <property type="molecule type" value="Genomic_DNA"/>
</dbReference>
<dbReference type="InterPro" id="IPR003593">
    <property type="entry name" value="AAA+_ATPase"/>
</dbReference>
<dbReference type="PROSITE" id="PS50893">
    <property type="entry name" value="ABC_TRANSPORTER_2"/>
    <property type="match status" value="1"/>
</dbReference>
<dbReference type="GO" id="GO:0016887">
    <property type="term" value="F:ATP hydrolysis activity"/>
    <property type="evidence" value="ECO:0007669"/>
    <property type="project" value="InterPro"/>
</dbReference>